<sequence length="228" mass="25686">MSSYGSNKSGFMHPQYHPQAPPYPPTHGSNVPPQTSSLYPPNPQPYQQQQYPTLAPGALPIPRDRRSSSTSSTRRPSFGIPIRQPLPQDYTPTSPMNQTQTQPQTSYTPQPQPQPLYPTQTPTYPMYAPLQPLTYPPHQTQPIYARSSSHNSHYSHHSAHGPHDHHEYADGEDKYEGGYDGVLLDEETEREYERRYARERAAERRPTLGGSVLSMVGKVKGILGAERR</sequence>
<gene>
    <name evidence="2" type="ORF">T440DRAFT_221736</name>
</gene>
<dbReference type="EMBL" id="MU006332">
    <property type="protein sequence ID" value="KAF2846686.1"/>
    <property type="molecule type" value="Genomic_DNA"/>
</dbReference>
<feature type="compositionally biased region" description="Low complexity" evidence="1">
    <location>
        <begin position="68"/>
        <end position="77"/>
    </location>
</feature>
<accession>A0A6A7ATQ1</accession>
<evidence type="ECO:0000313" key="2">
    <source>
        <dbReference type="EMBL" id="KAF2846686.1"/>
    </source>
</evidence>
<organism evidence="2 3">
    <name type="scientific">Plenodomus tracheiphilus IPT5</name>
    <dbReference type="NCBI Taxonomy" id="1408161"/>
    <lineage>
        <taxon>Eukaryota</taxon>
        <taxon>Fungi</taxon>
        <taxon>Dikarya</taxon>
        <taxon>Ascomycota</taxon>
        <taxon>Pezizomycotina</taxon>
        <taxon>Dothideomycetes</taxon>
        <taxon>Pleosporomycetidae</taxon>
        <taxon>Pleosporales</taxon>
        <taxon>Pleosporineae</taxon>
        <taxon>Leptosphaeriaceae</taxon>
        <taxon>Plenodomus</taxon>
    </lineage>
</organism>
<proteinExistence type="predicted"/>
<name>A0A6A7ATQ1_9PLEO</name>
<dbReference type="PRINTS" id="PR01217">
    <property type="entry name" value="PRICHEXTENSN"/>
</dbReference>
<feature type="compositionally biased region" description="Polar residues" evidence="1">
    <location>
        <begin position="27"/>
        <end position="38"/>
    </location>
</feature>
<reference evidence="2" key="1">
    <citation type="submission" date="2020-01" db="EMBL/GenBank/DDBJ databases">
        <authorList>
            <consortium name="DOE Joint Genome Institute"/>
            <person name="Haridas S."/>
            <person name="Albert R."/>
            <person name="Binder M."/>
            <person name="Bloem J."/>
            <person name="Labutti K."/>
            <person name="Salamov A."/>
            <person name="Andreopoulos B."/>
            <person name="Baker S.E."/>
            <person name="Barry K."/>
            <person name="Bills G."/>
            <person name="Bluhm B.H."/>
            <person name="Cannon C."/>
            <person name="Castanera R."/>
            <person name="Culley D.E."/>
            <person name="Daum C."/>
            <person name="Ezra D."/>
            <person name="Gonzalez J.B."/>
            <person name="Henrissat B."/>
            <person name="Kuo A."/>
            <person name="Liang C."/>
            <person name="Lipzen A."/>
            <person name="Lutzoni F."/>
            <person name="Magnuson J."/>
            <person name="Mondo S."/>
            <person name="Nolan M."/>
            <person name="Ohm R."/>
            <person name="Pangilinan J."/>
            <person name="Park H.-J."/>
            <person name="Ramirez L."/>
            <person name="Alfaro M."/>
            <person name="Sun H."/>
            <person name="Tritt A."/>
            <person name="Yoshinaga Y."/>
            <person name="Zwiers L.-H."/>
            <person name="Turgeon B.G."/>
            <person name="Goodwin S.B."/>
            <person name="Spatafora J.W."/>
            <person name="Crous P.W."/>
            <person name="Grigoriev I.V."/>
        </authorList>
    </citation>
    <scope>NUCLEOTIDE SEQUENCE</scope>
    <source>
        <strain evidence="2">IPT5</strain>
    </source>
</reference>
<dbReference type="Proteomes" id="UP000799423">
    <property type="component" value="Unassembled WGS sequence"/>
</dbReference>
<feature type="compositionally biased region" description="Basic and acidic residues" evidence="1">
    <location>
        <begin position="191"/>
        <end position="206"/>
    </location>
</feature>
<feature type="compositionally biased region" description="Basic and acidic residues" evidence="1">
    <location>
        <begin position="161"/>
        <end position="177"/>
    </location>
</feature>
<keyword evidence="3" id="KW-1185">Reference proteome</keyword>
<feature type="region of interest" description="Disordered" evidence="1">
    <location>
        <begin position="1"/>
        <end position="210"/>
    </location>
</feature>
<dbReference type="AlphaFoldDB" id="A0A6A7ATQ1"/>
<protein>
    <submittedName>
        <fullName evidence="2">Uncharacterized protein</fullName>
    </submittedName>
</protein>
<evidence type="ECO:0000313" key="3">
    <source>
        <dbReference type="Proteomes" id="UP000799423"/>
    </source>
</evidence>
<evidence type="ECO:0000256" key="1">
    <source>
        <dbReference type="SAM" id="MobiDB-lite"/>
    </source>
</evidence>
<feature type="compositionally biased region" description="Low complexity" evidence="1">
    <location>
        <begin position="98"/>
        <end position="109"/>
    </location>
</feature>